<dbReference type="InterPro" id="IPR015637">
    <property type="entry name" value="MUG/TDG"/>
</dbReference>
<evidence type="ECO:0000256" key="8">
    <source>
        <dbReference type="ARBA" id="ARBA00023159"/>
    </source>
</evidence>
<protein>
    <recommendedName>
        <fullName evidence="16">G/T mismatch-specific thymine DNA glycosylase</fullName>
        <ecNumber evidence="15">3.2.2.29</ecNumber>
    </recommendedName>
    <alternativeName>
        <fullName evidence="17">Thymine-DNA glycosylase</fullName>
    </alternativeName>
</protein>
<evidence type="ECO:0000256" key="14">
    <source>
        <dbReference type="ARBA" id="ARBA00064519"/>
    </source>
</evidence>
<dbReference type="GeneID" id="136813297"/>
<keyword evidence="7" id="KW-0805">Transcription regulation</keyword>
<evidence type="ECO:0000256" key="6">
    <source>
        <dbReference type="ARBA" id="ARBA00022853"/>
    </source>
</evidence>
<dbReference type="FunFam" id="3.40.470.10:FF:000002">
    <property type="entry name" value="G/T mismatch-specific thymine DNA glycosylase"/>
    <property type="match status" value="1"/>
</dbReference>
<evidence type="ECO:0000313" key="20">
    <source>
        <dbReference type="EnsemblMetazoa" id="CLYHEMP014422.1"/>
    </source>
</evidence>
<dbReference type="AlphaFoldDB" id="A0A7M5WWZ4"/>
<feature type="domain" description="Uracil-DNA glycosylase-like" evidence="19">
    <location>
        <begin position="48"/>
        <end position="210"/>
    </location>
</feature>
<dbReference type="SUPFAM" id="SSF52141">
    <property type="entry name" value="Uracil-DNA glycosylase-like"/>
    <property type="match status" value="1"/>
</dbReference>
<evidence type="ECO:0000256" key="10">
    <source>
        <dbReference type="ARBA" id="ARBA00023204"/>
    </source>
</evidence>
<accession>A0A7M5WWZ4</accession>
<evidence type="ECO:0000256" key="9">
    <source>
        <dbReference type="ARBA" id="ARBA00023163"/>
    </source>
</evidence>
<dbReference type="PANTHER" id="PTHR12159:SF9">
    <property type="entry name" value="G_T MISMATCH-SPECIFIC THYMINE DNA GLYCOSYLASE"/>
    <property type="match status" value="1"/>
</dbReference>
<dbReference type="InterPro" id="IPR005122">
    <property type="entry name" value="Uracil-DNA_glycosylase-like"/>
</dbReference>
<keyword evidence="21" id="KW-1185">Reference proteome</keyword>
<evidence type="ECO:0000256" key="18">
    <source>
        <dbReference type="SAM" id="MobiDB-lite"/>
    </source>
</evidence>
<evidence type="ECO:0000256" key="3">
    <source>
        <dbReference type="ARBA" id="ARBA00022763"/>
    </source>
</evidence>
<evidence type="ECO:0000256" key="11">
    <source>
        <dbReference type="ARBA" id="ARBA00023242"/>
    </source>
</evidence>
<dbReference type="GO" id="GO:0141016">
    <property type="term" value="F:G/T mismatch-specific thymine-DNA glycosylase activity"/>
    <property type="evidence" value="ECO:0007669"/>
    <property type="project" value="UniProtKB-EC"/>
</dbReference>
<dbReference type="EnsemblMetazoa" id="CLYHEMT014422.1">
    <property type="protein sequence ID" value="CLYHEMP014422.1"/>
    <property type="gene ID" value="CLYHEMG014422"/>
</dbReference>
<comment type="catalytic activity">
    <reaction evidence="12">
        <text>Hydrolyzes mismatched double-stranded DNA and polynucleotides, releasing free thymine.</text>
        <dbReference type="EC" id="3.2.2.29"/>
    </reaction>
</comment>
<dbReference type="GO" id="GO:0005654">
    <property type="term" value="C:nucleoplasm"/>
    <property type="evidence" value="ECO:0007669"/>
    <property type="project" value="UniProtKB-ARBA"/>
</dbReference>
<dbReference type="PANTHER" id="PTHR12159">
    <property type="entry name" value="G/T AND G/U MISMATCH-SPECIFIC DNA GLYCOSYLASE"/>
    <property type="match status" value="1"/>
</dbReference>
<evidence type="ECO:0000256" key="1">
    <source>
        <dbReference type="ARBA" id="ARBA00004123"/>
    </source>
</evidence>
<evidence type="ECO:0000256" key="12">
    <source>
        <dbReference type="ARBA" id="ARBA00052915"/>
    </source>
</evidence>
<keyword evidence="8" id="KW-0010">Activator</keyword>
<dbReference type="InterPro" id="IPR036895">
    <property type="entry name" value="Uracil-DNA_glycosylase-like_sf"/>
</dbReference>
<keyword evidence="6" id="KW-0156">Chromatin regulator</keyword>
<dbReference type="OrthoDB" id="565731at2759"/>
<keyword evidence="3" id="KW-0227">DNA damage</keyword>
<dbReference type="SMART" id="SM00987">
    <property type="entry name" value="UreE_C"/>
    <property type="match status" value="1"/>
</dbReference>
<dbReference type="GO" id="GO:0032183">
    <property type="term" value="F:SUMO binding"/>
    <property type="evidence" value="ECO:0007669"/>
    <property type="project" value="UniProtKB-ARBA"/>
</dbReference>
<evidence type="ECO:0000256" key="16">
    <source>
        <dbReference type="ARBA" id="ARBA00071248"/>
    </source>
</evidence>
<dbReference type="GO" id="GO:0006285">
    <property type="term" value="P:base-excision repair, AP site formation"/>
    <property type="evidence" value="ECO:0007669"/>
    <property type="project" value="InterPro"/>
</dbReference>
<evidence type="ECO:0000256" key="17">
    <source>
        <dbReference type="ARBA" id="ARBA00083221"/>
    </source>
</evidence>
<dbReference type="RefSeq" id="XP_066925912.1">
    <property type="nucleotide sequence ID" value="XM_067069811.1"/>
</dbReference>
<dbReference type="Proteomes" id="UP000594262">
    <property type="component" value="Unplaced"/>
</dbReference>
<keyword evidence="2" id="KW-1017">Isopeptide bond</keyword>
<evidence type="ECO:0000256" key="7">
    <source>
        <dbReference type="ARBA" id="ARBA00023015"/>
    </source>
</evidence>
<feature type="region of interest" description="Disordered" evidence="18">
    <location>
        <begin position="1"/>
        <end position="24"/>
    </location>
</feature>
<evidence type="ECO:0000259" key="19">
    <source>
        <dbReference type="SMART" id="SM00986"/>
    </source>
</evidence>
<evidence type="ECO:0000256" key="13">
    <source>
        <dbReference type="ARBA" id="ARBA00061261"/>
    </source>
</evidence>
<dbReference type="GO" id="GO:0040029">
    <property type="term" value="P:epigenetic regulation of gene expression"/>
    <property type="evidence" value="ECO:0007669"/>
    <property type="project" value="UniProtKB-ARBA"/>
</dbReference>
<dbReference type="Gene3D" id="3.40.470.10">
    <property type="entry name" value="Uracil-DNA glycosylase-like domain"/>
    <property type="match status" value="1"/>
</dbReference>
<evidence type="ECO:0000256" key="5">
    <source>
        <dbReference type="ARBA" id="ARBA00022843"/>
    </source>
</evidence>
<evidence type="ECO:0000256" key="15">
    <source>
        <dbReference type="ARBA" id="ARBA00066769"/>
    </source>
</evidence>
<dbReference type="GO" id="GO:0004844">
    <property type="term" value="F:uracil DNA N-glycosylase activity"/>
    <property type="evidence" value="ECO:0007669"/>
    <property type="project" value="TreeGrafter"/>
</dbReference>
<evidence type="ECO:0000256" key="4">
    <source>
        <dbReference type="ARBA" id="ARBA00022801"/>
    </source>
</evidence>
<proteinExistence type="inferred from homology"/>
<reference evidence="20" key="1">
    <citation type="submission" date="2021-01" db="UniProtKB">
        <authorList>
            <consortium name="EnsemblMetazoa"/>
        </authorList>
    </citation>
    <scope>IDENTIFICATION</scope>
</reference>
<dbReference type="CDD" id="cd10028">
    <property type="entry name" value="UDG-F2_TDG_MUG"/>
    <property type="match status" value="1"/>
</dbReference>
<dbReference type="RefSeq" id="XP_066925913.1">
    <property type="nucleotide sequence ID" value="XM_067069812.1"/>
</dbReference>
<keyword evidence="4" id="KW-0378">Hydrolase</keyword>
<evidence type="ECO:0000313" key="21">
    <source>
        <dbReference type="Proteomes" id="UP000594262"/>
    </source>
</evidence>
<dbReference type="SMART" id="SM00986">
    <property type="entry name" value="UDG"/>
    <property type="match status" value="1"/>
</dbReference>
<evidence type="ECO:0000256" key="2">
    <source>
        <dbReference type="ARBA" id="ARBA00022499"/>
    </source>
</evidence>
<dbReference type="EC" id="3.2.2.29" evidence="15"/>
<keyword evidence="5" id="KW-0832">Ubl conjugation</keyword>
<keyword evidence="11" id="KW-0539">Nucleus</keyword>
<dbReference type="Pfam" id="PF03167">
    <property type="entry name" value="UDG"/>
    <property type="match status" value="1"/>
</dbReference>
<sequence length="249" mass="28238">METHIESHGNSNAGTKRKQGKLTDQYPVVKRNRFNGMTEEEVMKRGLPDYLRDSLDIVFVGINPGLAAAYTGNYYTGPGNHFWKCLLLSGFIEQPMTAKDDTQLFRDYNIGFTNMVARTTKGSNDLSKKELEEGGKILTVKMQQYQPRIVVFNGKVSYQVFSKKKKFHFGLQEECVEGTNTRIWVMPSSSARCAQLPRASDKAPFFEALKRCRNYLKGESNTVVDEQKEFVFANLTLKGFPRKSTVTST</sequence>
<comment type="subunit">
    <text evidence="14">Homodimer. Interacts with AICDA and GADD45A.</text>
</comment>
<keyword evidence="10" id="KW-0234">DNA repair</keyword>
<name>A0A7M5WWZ4_9CNID</name>
<organism evidence="20 21">
    <name type="scientific">Clytia hemisphaerica</name>
    <dbReference type="NCBI Taxonomy" id="252671"/>
    <lineage>
        <taxon>Eukaryota</taxon>
        <taxon>Metazoa</taxon>
        <taxon>Cnidaria</taxon>
        <taxon>Hydrozoa</taxon>
        <taxon>Hydroidolina</taxon>
        <taxon>Leptothecata</taxon>
        <taxon>Obeliida</taxon>
        <taxon>Clytiidae</taxon>
        <taxon>Clytia</taxon>
    </lineage>
</organism>
<comment type="similarity">
    <text evidence="13">Belongs to the uracil-DNA glycosylase (UDG) superfamily. TDG/mug family.</text>
</comment>
<comment type="subcellular location">
    <subcellularLocation>
        <location evidence="1">Nucleus</location>
    </subcellularLocation>
</comment>
<keyword evidence="9" id="KW-0804">Transcription</keyword>
<dbReference type="GO" id="GO:0003677">
    <property type="term" value="F:DNA binding"/>
    <property type="evidence" value="ECO:0007669"/>
    <property type="project" value="UniProtKB-ARBA"/>
</dbReference>